<feature type="transmembrane region" description="Helical" evidence="4">
    <location>
        <begin position="60"/>
        <end position="81"/>
    </location>
</feature>
<feature type="transmembrane region" description="Helical" evidence="4">
    <location>
        <begin position="171"/>
        <end position="191"/>
    </location>
</feature>
<dbReference type="GO" id="GO:0022857">
    <property type="term" value="F:transmembrane transporter activity"/>
    <property type="evidence" value="ECO:0007669"/>
    <property type="project" value="InterPro"/>
</dbReference>
<dbReference type="SUPFAM" id="SSF103473">
    <property type="entry name" value="MFS general substrate transporter"/>
    <property type="match status" value="1"/>
</dbReference>
<evidence type="ECO:0000256" key="2">
    <source>
        <dbReference type="ARBA" id="ARBA00022989"/>
    </source>
</evidence>
<protein>
    <submittedName>
        <fullName evidence="5">MFS transporter</fullName>
    </submittedName>
</protein>
<dbReference type="RefSeq" id="WP_193987024.1">
    <property type="nucleotide sequence ID" value="NZ_CP063656.1"/>
</dbReference>
<feature type="transmembrane region" description="Helical" evidence="4">
    <location>
        <begin position="316"/>
        <end position="337"/>
    </location>
</feature>
<feature type="transmembrane region" description="Helical" evidence="4">
    <location>
        <begin position="411"/>
        <end position="428"/>
    </location>
</feature>
<dbReference type="AlphaFoldDB" id="A0A7S6UHX5"/>
<dbReference type="Proteomes" id="UP000594059">
    <property type="component" value="Chromosome"/>
</dbReference>
<evidence type="ECO:0000313" key="5">
    <source>
        <dbReference type="EMBL" id="QOW20587.1"/>
    </source>
</evidence>
<keyword evidence="1 4" id="KW-0812">Transmembrane</keyword>
<dbReference type="KEGG" id="lcic:INQ41_06185"/>
<name>A0A7S6UHX5_9GAMM</name>
<dbReference type="EMBL" id="CP063656">
    <property type="protein sequence ID" value="QOW20587.1"/>
    <property type="molecule type" value="Genomic_DNA"/>
</dbReference>
<dbReference type="Gene3D" id="1.20.1250.20">
    <property type="entry name" value="MFS general substrate transporter like domains"/>
    <property type="match status" value="2"/>
</dbReference>
<evidence type="ECO:0000256" key="3">
    <source>
        <dbReference type="ARBA" id="ARBA00023136"/>
    </source>
</evidence>
<feature type="transmembrane region" description="Helical" evidence="4">
    <location>
        <begin position="133"/>
        <end position="151"/>
    </location>
</feature>
<evidence type="ECO:0000256" key="1">
    <source>
        <dbReference type="ARBA" id="ARBA00022692"/>
    </source>
</evidence>
<dbReference type="Pfam" id="PF07690">
    <property type="entry name" value="MFS_1"/>
    <property type="match status" value="1"/>
</dbReference>
<gene>
    <name evidence="5" type="ORF">INQ41_06185</name>
</gene>
<reference evidence="5 6" key="1">
    <citation type="submission" date="2020-10" db="EMBL/GenBank/DDBJ databases">
        <title>complete genome sequencing of Lysobacter sp. H21R20.</title>
        <authorList>
            <person name="Bae J.-W."/>
            <person name="Lee S.-Y."/>
        </authorList>
    </citation>
    <scope>NUCLEOTIDE SEQUENCE [LARGE SCALE GENOMIC DNA]</scope>
    <source>
        <strain evidence="5 6">H21R20</strain>
    </source>
</reference>
<sequence length="445" mass="46815">MKHLSATERLYALVANEEDARVCTDISEDACREVPGNFFRIIVASMFTKIGDLLINPKTVLAWLIVAVGAPQALVGVLVPIRESGSLIPQLVIGAWVRRHPVRKWFWVMGAILQGLAVLGMALAVWLLEGVPAALTVVGLLVVFSVSRGFCSVAMKDVQGKTVPRSRRGRLAGLASTLSGVVALIVGLLLFEGGSDPSMRFYSFLLLAAGLCWFVAAAVFAGLDEFEGETAGGGNALREAVSSLSLLGRDAPFRNFVIARAFLLASALGSPFVVVLAQQRDESAVLLGGFVVASGLASAVSASVWGFMADASSRQVMILGGGLAAAVCLFVAGLTLLSPTWRVGGWFYPGAFFVLAIAHSGVRIGRKTYLVDMAEGNRRTDYTAVSNTVIGVLLLVTGGLSAAVAMLGTSWALLLLGAMGLLGTAWSWRLPEVSRTEANTADDGE</sequence>
<accession>A0A7S6UHX5</accession>
<evidence type="ECO:0000256" key="4">
    <source>
        <dbReference type="SAM" id="Phobius"/>
    </source>
</evidence>
<dbReference type="PANTHER" id="PTHR23526:SF1">
    <property type="entry name" value="MAJOR FACILITATOR SUPERFAMILY MFS_1"/>
    <property type="match status" value="1"/>
</dbReference>
<feature type="transmembrane region" description="Helical" evidence="4">
    <location>
        <begin position="343"/>
        <end position="362"/>
    </location>
</feature>
<keyword evidence="2 4" id="KW-1133">Transmembrane helix</keyword>
<dbReference type="InterPro" id="IPR011701">
    <property type="entry name" value="MFS"/>
</dbReference>
<feature type="transmembrane region" description="Helical" evidence="4">
    <location>
        <begin position="203"/>
        <end position="223"/>
    </location>
</feature>
<keyword evidence="6" id="KW-1185">Reference proteome</keyword>
<dbReference type="PANTHER" id="PTHR23526">
    <property type="entry name" value="INTEGRAL MEMBRANE TRANSPORT PROTEIN-RELATED"/>
    <property type="match status" value="1"/>
</dbReference>
<feature type="transmembrane region" description="Helical" evidence="4">
    <location>
        <begin position="382"/>
        <end position="405"/>
    </location>
</feature>
<feature type="transmembrane region" description="Helical" evidence="4">
    <location>
        <begin position="284"/>
        <end position="309"/>
    </location>
</feature>
<feature type="transmembrane region" description="Helical" evidence="4">
    <location>
        <begin position="257"/>
        <end position="278"/>
    </location>
</feature>
<evidence type="ECO:0000313" key="6">
    <source>
        <dbReference type="Proteomes" id="UP000594059"/>
    </source>
</evidence>
<dbReference type="InterPro" id="IPR052528">
    <property type="entry name" value="Sugar_transport-like"/>
</dbReference>
<dbReference type="InterPro" id="IPR036259">
    <property type="entry name" value="MFS_trans_sf"/>
</dbReference>
<proteinExistence type="predicted"/>
<organism evidence="5 6">
    <name type="scientific">Novilysobacter ciconiae</name>
    <dbReference type="NCBI Taxonomy" id="2781022"/>
    <lineage>
        <taxon>Bacteria</taxon>
        <taxon>Pseudomonadati</taxon>
        <taxon>Pseudomonadota</taxon>
        <taxon>Gammaproteobacteria</taxon>
        <taxon>Lysobacterales</taxon>
        <taxon>Lysobacteraceae</taxon>
        <taxon>Novilysobacter</taxon>
    </lineage>
</organism>
<keyword evidence="3 4" id="KW-0472">Membrane</keyword>
<feature type="transmembrane region" description="Helical" evidence="4">
    <location>
        <begin position="105"/>
        <end position="127"/>
    </location>
</feature>